<dbReference type="InterPro" id="IPR006703">
    <property type="entry name" value="G_AIG1"/>
</dbReference>
<keyword evidence="8" id="KW-0378">Hydrolase</keyword>
<evidence type="ECO:0000313" key="20">
    <source>
        <dbReference type="Proteomes" id="UP000290289"/>
    </source>
</evidence>
<dbReference type="Proteomes" id="UP000290289">
    <property type="component" value="Chromosome 2"/>
</dbReference>
<dbReference type="GO" id="GO:0046872">
    <property type="term" value="F:metal ion binding"/>
    <property type="evidence" value="ECO:0007669"/>
    <property type="project" value="UniProtKB-KW"/>
</dbReference>
<evidence type="ECO:0000256" key="5">
    <source>
        <dbReference type="ARBA" id="ARBA00022692"/>
    </source>
</evidence>
<evidence type="ECO:0000256" key="7">
    <source>
        <dbReference type="ARBA" id="ARBA00022741"/>
    </source>
</evidence>
<keyword evidence="3" id="KW-0150">Chloroplast</keyword>
<feature type="domain" description="AIG1-type G" evidence="18">
    <location>
        <begin position="170"/>
        <end position="401"/>
    </location>
</feature>
<evidence type="ECO:0000256" key="10">
    <source>
        <dbReference type="ARBA" id="ARBA00022842"/>
    </source>
</evidence>
<accession>A0A498KBY6</accession>
<dbReference type="GO" id="GO:0015031">
    <property type="term" value="P:protein transport"/>
    <property type="evidence" value="ECO:0007669"/>
    <property type="project" value="UniProtKB-KW"/>
</dbReference>
<dbReference type="Pfam" id="PF04548">
    <property type="entry name" value="AIG1"/>
    <property type="match status" value="1"/>
</dbReference>
<keyword evidence="7" id="KW-0547">Nucleotide-binding</keyword>
<evidence type="ECO:0000256" key="11">
    <source>
        <dbReference type="ARBA" id="ARBA00022927"/>
    </source>
</evidence>
<evidence type="ECO:0000256" key="15">
    <source>
        <dbReference type="ARBA" id="ARBA00023766"/>
    </source>
</evidence>
<comment type="caution">
    <text evidence="19">The sequence shown here is derived from an EMBL/GenBank/DDBJ whole genome shotgun (WGS) entry which is preliminary data.</text>
</comment>
<keyword evidence="14" id="KW-0472">Membrane</keyword>
<dbReference type="GO" id="GO:0009707">
    <property type="term" value="C:chloroplast outer membrane"/>
    <property type="evidence" value="ECO:0007669"/>
    <property type="project" value="UniProtKB-SubCell"/>
</dbReference>
<evidence type="ECO:0000256" key="12">
    <source>
        <dbReference type="ARBA" id="ARBA00022989"/>
    </source>
</evidence>
<dbReference type="InterPro" id="IPR005690">
    <property type="entry name" value="Toc86_159"/>
</dbReference>
<evidence type="ECO:0000256" key="9">
    <source>
        <dbReference type="ARBA" id="ARBA00022805"/>
    </source>
</evidence>
<dbReference type="GO" id="GO:0045036">
    <property type="term" value="P:protein targeting to chloroplast"/>
    <property type="evidence" value="ECO:0007669"/>
    <property type="project" value="InterPro"/>
</dbReference>
<evidence type="ECO:0000313" key="19">
    <source>
        <dbReference type="EMBL" id="RXI05679.1"/>
    </source>
</evidence>
<evidence type="ECO:0000256" key="2">
    <source>
        <dbReference type="ARBA" id="ARBA00022448"/>
    </source>
</evidence>
<evidence type="ECO:0000256" key="6">
    <source>
        <dbReference type="ARBA" id="ARBA00022723"/>
    </source>
</evidence>
<keyword evidence="11" id="KW-0653">Protein transport</keyword>
<keyword evidence="13" id="KW-0342">GTP-binding</keyword>
<keyword evidence="9" id="KW-1002">Plastid outer membrane</keyword>
<dbReference type="PANTHER" id="PTHR10903">
    <property type="entry name" value="GTPASE, IMAP FAMILY MEMBER-RELATED"/>
    <property type="match status" value="1"/>
</dbReference>
<keyword evidence="5" id="KW-0812">Transmembrane</keyword>
<keyword evidence="6" id="KW-0479">Metal-binding</keyword>
<keyword evidence="4" id="KW-0934">Plastid</keyword>
<keyword evidence="20" id="KW-1185">Reference proteome</keyword>
<evidence type="ECO:0000256" key="4">
    <source>
        <dbReference type="ARBA" id="ARBA00022640"/>
    </source>
</evidence>
<comment type="subcellular location">
    <subcellularLocation>
        <location evidence="15">Plastid</location>
        <location evidence="15">Chloroplast outer membrane</location>
        <topology evidence="15">Single-pass membrane protein</topology>
    </subcellularLocation>
</comment>
<evidence type="ECO:0000256" key="16">
    <source>
        <dbReference type="ARBA" id="ARBA00023775"/>
    </source>
</evidence>
<dbReference type="NCBIfam" id="TIGR00993">
    <property type="entry name" value="3a0901s04IAP86"/>
    <property type="match status" value="1"/>
</dbReference>
<dbReference type="GO" id="GO:0005525">
    <property type="term" value="F:GTP binding"/>
    <property type="evidence" value="ECO:0007669"/>
    <property type="project" value="UniProtKB-KW"/>
</dbReference>
<dbReference type="PROSITE" id="PS51720">
    <property type="entry name" value="G_AIG1"/>
    <property type="match status" value="1"/>
</dbReference>
<dbReference type="PANTHER" id="PTHR10903:SF68">
    <property type="entry name" value="TRANSLOCASE OF CHLOROPLAST 90, CHLOROPLASTIC"/>
    <property type="match status" value="1"/>
</dbReference>
<dbReference type="GO" id="GO:0003924">
    <property type="term" value="F:GTPase activity"/>
    <property type="evidence" value="ECO:0007669"/>
    <property type="project" value="InterPro"/>
</dbReference>
<gene>
    <name evidence="19" type="ORF">DVH24_017721</name>
</gene>
<dbReference type="EMBL" id="RDQH01000328">
    <property type="protein sequence ID" value="RXI05679.1"/>
    <property type="molecule type" value="Genomic_DNA"/>
</dbReference>
<feature type="region of interest" description="Disordered" evidence="17">
    <location>
        <begin position="23"/>
        <end position="74"/>
    </location>
</feature>
<dbReference type="CDD" id="cd01853">
    <property type="entry name" value="Toc34_like"/>
    <property type="match status" value="1"/>
</dbReference>
<name>A0A498KBY6_MALDO</name>
<dbReference type="STRING" id="3750.A0A498KBY6"/>
<evidence type="ECO:0000256" key="14">
    <source>
        <dbReference type="ARBA" id="ARBA00023136"/>
    </source>
</evidence>
<dbReference type="Pfam" id="PF11886">
    <property type="entry name" value="TOC159_MAD"/>
    <property type="match status" value="1"/>
</dbReference>
<evidence type="ECO:0000259" key="18">
    <source>
        <dbReference type="PROSITE" id="PS51720"/>
    </source>
</evidence>
<sequence length="979" mass="108511">MNSLKDWISSQLVSMPLVSPRPLSGSDSFFREEPSNEEFDDQGAAHSNTLVTPRIRPAPSASFNNDRENQSDQSLQHVVVGNSDHSHNRSDKKKMDPLVRIDDLKVKFLRILLRLGLSQNNVLVAKVLYRIHLATLIRAEESDLKRVNLRSDRARAVAAEQEASGLPEMDFSLRILVLGKTGVGKSATINSIFDQTKTETNPFRPGTDRIQEVVGTVNGIRVTIIDTPGFLLSCTGNFRRNKKIMLSVKKFIRKSPPDIVLFFERLDLMSSNYNDFSLLKQITEVFGPAVWFNTILVMTHSSLVLPEGPDGYPVNYESYVRQSTDMVQHYIHQAVSDSRLENPVLLVENHPQCRKNIAGEKILPNGQVWKSQFLLLCICTKVLSDVNVLMKFQDSIHLGPSNATHMPSLPHLLSSLLRHRTAIGPGGGDVGVDESLVSDAEDEDEYDQLPPIRILTKSQFERLTKSQKKDYLDELDYRETLYLKKQLKEEYRRQMEIKLSKEKYTVSDDNSNSQQASQEEAVLLPDMEVPPSFGSDWPAHRYRCLLTSDQWIMRPVLDSHGWDNDVGLDGVSLETAMQVNRNVFTSVAGQMSKDKQDFSIQSECAAAYLDPNGTTYSVGLDVQSAGRDTIYTLHGNTKLRKLWHNVAESGFSLTSFGNKYYIGGKLEDTISVGKRLKFVMNVGQMMGPEQVAYGGGVEATLRGRDYPVRNDNVSLMMTILSFNKEMVLGGNLQSESRLGRNMSVSVNANLNSRRMGKISIKASSTDHLQFSMVAAFTIFWALLRKKDVKSTKMVAASASETEASLTLTNICCLNALLSRCLSPSPTSNCTANLAAQLANGWLSKNPFSLLSLIKSPPCSDLCNSISFSINASSSIASTASFRPKYPISSTQTIAITRISKSSEFRKLMILGISPLNSISSTSGDLISLTSAQSTLIASELASSFLSSRGRSTLEFRTQSTRRVWRGSESMSGGSGRSGC</sequence>
<dbReference type="FunFam" id="3.40.50.300:FF:000413">
    <property type="entry name" value="Translocase of chloroplast 120, chloroplastic"/>
    <property type="match status" value="1"/>
</dbReference>
<proteinExistence type="inferred from homology"/>
<evidence type="ECO:0000256" key="1">
    <source>
        <dbReference type="ARBA" id="ARBA00001946"/>
    </source>
</evidence>
<protein>
    <recommendedName>
        <fullName evidence="18">AIG1-type G domain-containing protein</fullName>
    </recommendedName>
</protein>
<keyword evidence="10" id="KW-0460">Magnesium</keyword>
<dbReference type="InterPro" id="IPR024283">
    <property type="entry name" value="TOC159_MAD"/>
</dbReference>
<evidence type="ECO:0000256" key="13">
    <source>
        <dbReference type="ARBA" id="ARBA00023134"/>
    </source>
</evidence>
<keyword evidence="12" id="KW-1133">Transmembrane helix</keyword>
<reference evidence="19 20" key="1">
    <citation type="submission" date="2018-10" db="EMBL/GenBank/DDBJ databases">
        <title>A high-quality apple genome assembly.</title>
        <authorList>
            <person name="Hu J."/>
        </authorList>
    </citation>
    <scope>NUCLEOTIDE SEQUENCE [LARGE SCALE GENOMIC DNA]</scope>
    <source>
        <strain evidence="20">cv. HFTH1</strain>
        <tissue evidence="19">Young leaf</tissue>
    </source>
</reference>
<dbReference type="SUPFAM" id="SSF52540">
    <property type="entry name" value="P-loop containing nucleoside triphosphate hydrolases"/>
    <property type="match status" value="1"/>
</dbReference>
<dbReference type="InterPro" id="IPR027417">
    <property type="entry name" value="P-loop_NTPase"/>
</dbReference>
<organism evidence="19 20">
    <name type="scientific">Malus domestica</name>
    <name type="common">Apple</name>
    <name type="synonym">Pyrus malus</name>
    <dbReference type="NCBI Taxonomy" id="3750"/>
    <lineage>
        <taxon>Eukaryota</taxon>
        <taxon>Viridiplantae</taxon>
        <taxon>Streptophyta</taxon>
        <taxon>Embryophyta</taxon>
        <taxon>Tracheophyta</taxon>
        <taxon>Spermatophyta</taxon>
        <taxon>Magnoliopsida</taxon>
        <taxon>eudicotyledons</taxon>
        <taxon>Gunneridae</taxon>
        <taxon>Pentapetalae</taxon>
        <taxon>rosids</taxon>
        <taxon>fabids</taxon>
        <taxon>Rosales</taxon>
        <taxon>Rosaceae</taxon>
        <taxon>Amygdaloideae</taxon>
        <taxon>Maleae</taxon>
        <taxon>Malus</taxon>
    </lineage>
</organism>
<dbReference type="Gene3D" id="3.40.50.300">
    <property type="entry name" value="P-loop containing nucleotide triphosphate hydrolases"/>
    <property type="match status" value="1"/>
</dbReference>
<evidence type="ECO:0000256" key="8">
    <source>
        <dbReference type="ARBA" id="ARBA00022801"/>
    </source>
</evidence>
<comment type="cofactor">
    <cofactor evidence="1">
        <name>Mg(2+)</name>
        <dbReference type="ChEBI" id="CHEBI:18420"/>
    </cofactor>
</comment>
<evidence type="ECO:0000256" key="3">
    <source>
        <dbReference type="ARBA" id="ARBA00022528"/>
    </source>
</evidence>
<comment type="similarity">
    <text evidence="16">Belongs to the TRAFAC class TrmE-Era-EngA-EngB-Septin-like GTPase superfamily. AIG1/Toc34/Toc159-like paraseptin GTPase family. TOC159 subfamily.</text>
</comment>
<keyword evidence="2" id="KW-0813">Transport</keyword>
<dbReference type="AlphaFoldDB" id="A0A498KBY6"/>
<evidence type="ECO:0000256" key="17">
    <source>
        <dbReference type="SAM" id="MobiDB-lite"/>
    </source>
</evidence>
<dbReference type="InterPro" id="IPR045058">
    <property type="entry name" value="GIMA/IAN/Toc"/>
</dbReference>